<comment type="caution">
    <text evidence="1">The sequence shown here is derived from an EMBL/GenBank/DDBJ whole genome shotgun (WGS) entry which is preliminary data.</text>
</comment>
<proteinExistence type="predicted"/>
<organism evidence="1 2">
    <name type="scientific">Thermogemmatispora tikiterensis</name>
    <dbReference type="NCBI Taxonomy" id="1825093"/>
    <lineage>
        <taxon>Bacteria</taxon>
        <taxon>Bacillati</taxon>
        <taxon>Chloroflexota</taxon>
        <taxon>Ktedonobacteria</taxon>
        <taxon>Thermogemmatisporales</taxon>
        <taxon>Thermogemmatisporaceae</taxon>
        <taxon>Thermogemmatispora</taxon>
    </lineage>
</organism>
<gene>
    <name evidence="1" type="ORF">A4R35_08105</name>
</gene>
<protein>
    <submittedName>
        <fullName evidence="1">Uncharacterized protein</fullName>
    </submittedName>
</protein>
<name>A0A328VCM9_9CHLR</name>
<reference evidence="1 2" key="1">
    <citation type="submission" date="2016-08" db="EMBL/GenBank/DDBJ databases">
        <title>Analysis of Carbohydrate Active Enzymes in Thermogemmatispora T81 Reveals Carbohydrate Degradation Ability.</title>
        <authorList>
            <person name="Tomazini A."/>
            <person name="Lal S."/>
            <person name="Stott M."/>
            <person name="Henrissat B."/>
            <person name="Polikarpov I."/>
            <person name="Sparling R."/>
            <person name="Levin D.B."/>
        </authorList>
    </citation>
    <scope>NUCLEOTIDE SEQUENCE [LARGE SCALE GENOMIC DNA]</scope>
    <source>
        <strain evidence="1 2">T81</strain>
    </source>
</reference>
<keyword evidence="2" id="KW-1185">Reference proteome</keyword>
<dbReference type="OrthoDB" id="161322at2"/>
<dbReference type="Proteomes" id="UP000248706">
    <property type="component" value="Unassembled WGS sequence"/>
</dbReference>
<evidence type="ECO:0000313" key="1">
    <source>
        <dbReference type="EMBL" id="RAQ95496.1"/>
    </source>
</evidence>
<sequence length="132" mass="15089">MIDRVVLEQDREMLASIRERPLEIPDAYPVKLQVLDLARHVVVAPDGKRYVLATFDDRRLGRGFVTAVYPQQNGYLTLYRLVIYEHSSNTPQEAIECHKRLAKIIQQGQLIQFVKQAKAETKTEVKAGLGSR</sequence>
<dbReference type="AlphaFoldDB" id="A0A328VCM9"/>
<accession>A0A328VCM9</accession>
<dbReference type="EMBL" id="MCIF01000002">
    <property type="protein sequence ID" value="RAQ95496.1"/>
    <property type="molecule type" value="Genomic_DNA"/>
</dbReference>
<evidence type="ECO:0000313" key="2">
    <source>
        <dbReference type="Proteomes" id="UP000248706"/>
    </source>
</evidence>
<dbReference type="RefSeq" id="WP_112428273.1">
    <property type="nucleotide sequence ID" value="NZ_MCIF01000002.1"/>
</dbReference>